<dbReference type="Gene3D" id="2.30.29.30">
    <property type="entry name" value="Pleckstrin-homology domain (PH domain)/Phosphotyrosine-binding domain (PTB)"/>
    <property type="match status" value="1"/>
</dbReference>
<accession>A0AAD5TU19</accession>
<name>A0AAD5TU19_9FUNG</name>
<organism evidence="1 2">
    <name type="scientific">Clydaea vesicula</name>
    <dbReference type="NCBI Taxonomy" id="447962"/>
    <lineage>
        <taxon>Eukaryota</taxon>
        <taxon>Fungi</taxon>
        <taxon>Fungi incertae sedis</taxon>
        <taxon>Chytridiomycota</taxon>
        <taxon>Chytridiomycota incertae sedis</taxon>
        <taxon>Chytridiomycetes</taxon>
        <taxon>Lobulomycetales</taxon>
        <taxon>Lobulomycetaceae</taxon>
        <taxon>Clydaea</taxon>
    </lineage>
</organism>
<evidence type="ECO:0000313" key="1">
    <source>
        <dbReference type="EMBL" id="KAJ3202927.1"/>
    </source>
</evidence>
<dbReference type="SUPFAM" id="SSF50729">
    <property type="entry name" value="PH domain-like"/>
    <property type="match status" value="1"/>
</dbReference>
<evidence type="ECO:0008006" key="3">
    <source>
        <dbReference type="Google" id="ProtNLM"/>
    </source>
</evidence>
<dbReference type="AlphaFoldDB" id="A0AAD5TU19"/>
<proteinExistence type="predicted"/>
<sequence>MLSNSLGSSSNQNLGNAGIRSFRSLKQFTSFCHNNFQQHPDIVEKSVQEEEQNWLIPNVLHLPPSIDSIEKFSPKLFYFLISKDFMKKEDLVKIKKDFFVENSYFLKVFAFNGQQIEKFPPKHLMELNEKDVVYKNSELHTSESERDFKKYGLDNGSLRAASLGRKQVQRKPVSTKEDTRSLFSLNFLPPEEKIKIPRFFLQLRTITFKSNLNLKSVFCTVKVNTQKFFTLVAPCVKETGKSGSLVATLNEADIPTEKEEFTVVVQLHSSRLPTSDSVESFQSEKESFAEKLKRTQGALKRNINGILNQPAVNVSNNGNDLLGEFSLSLPVNNHFPKITGTYNFSLNGKKELAKSLTQMGVFLDEEFNLIKPPPQKFFSNYLNFYMHTETFSYWKKYWCVIQKGFLIIYDFEYKETKDPIGYIPFHAIRRVGSPSQEVMCSGNTLEIEVSRSKFLPKNNNQKDSSLLRGKKKEELTSEEFEMLWKESLCENAIKHRGSDIGPLVIYCMAEGEEGLQLWKKEFDLTLSKIVPKLPTRK</sequence>
<keyword evidence="2" id="KW-1185">Reference proteome</keyword>
<protein>
    <recommendedName>
        <fullName evidence="3">PH domain-containing protein</fullName>
    </recommendedName>
</protein>
<dbReference type="Proteomes" id="UP001211065">
    <property type="component" value="Unassembled WGS sequence"/>
</dbReference>
<evidence type="ECO:0000313" key="2">
    <source>
        <dbReference type="Proteomes" id="UP001211065"/>
    </source>
</evidence>
<reference evidence="1" key="1">
    <citation type="submission" date="2020-05" db="EMBL/GenBank/DDBJ databases">
        <title>Phylogenomic resolution of chytrid fungi.</title>
        <authorList>
            <person name="Stajich J.E."/>
            <person name="Amses K."/>
            <person name="Simmons R."/>
            <person name="Seto K."/>
            <person name="Myers J."/>
            <person name="Bonds A."/>
            <person name="Quandt C.A."/>
            <person name="Barry K."/>
            <person name="Liu P."/>
            <person name="Grigoriev I."/>
            <person name="Longcore J.E."/>
            <person name="James T.Y."/>
        </authorList>
    </citation>
    <scope>NUCLEOTIDE SEQUENCE</scope>
    <source>
        <strain evidence="1">JEL0476</strain>
    </source>
</reference>
<gene>
    <name evidence="1" type="ORF">HK099_001695</name>
</gene>
<dbReference type="EMBL" id="JADGJW010001501">
    <property type="protein sequence ID" value="KAJ3202927.1"/>
    <property type="molecule type" value="Genomic_DNA"/>
</dbReference>
<comment type="caution">
    <text evidence="1">The sequence shown here is derived from an EMBL/GenBank/DDBJ whole genome shotgun (WGS) entry which is preliminary data.</text>
</comment>
<dbReference type="InterPro" id="IPR011993">
    <property type="entry name" value="PH-like_dom_sf"/>
</dbReference>